<proteinExistence type="inferred from homology"/>
<dbReference type="OrthoDB" id="9769567at2"/>
<dbReference type="EMBL" id="CP018788">
    <property type="protein sequence ID" value="ARQ98508.1"/>
    <property type="molecule type" value="Genomic_DNA"/>
</dbReference>
<dbReference type="PIRSF" id="PIRSF002825">
    <property type="entry name" value="CfbpA"/>
    <property type="match status" value="1"/>
</dbReference>
<dbReference type="AlphaFoldDB" id="A0A1X9SQL3"/>
<dbReference type="PANTHER" id="PTHR30006">
    <property type="entry name" value="THIAMINE-BINDING PERIPLASMIC PROTEIN-RELATED"/>
    <property type="match status" value="1"/>
</dbReference>
<gene>
    <name evidence="3" type="ORF">CIGN_0184</name>
</gene>
<accession>A0A1X9SQL3</accession>
<comment type="similarity">
    <text evidence="1">Belongs to the bacterial solute-binding protein 1 family.</text>
</comment>
<name>A0A1X9SQL3_9BACT</name>
<keyword evidence="2" id="KW-0732">Signal</keyword>
<dbReference type="STRING" id="1660064.CIGN_0184"/>
<dbReference type="SUPFAM" id="SSF53850">
    <property type="entry name" value="Periplasmic binding protein-like II"/>
    <property type="match status" value="1"/>
</dbReference>
<organism evidence="3 4">
    <name type="scientific">Campylobacter devanensis</name>
    <dbReference type="NCBI Taxonomy" id="3161138"/>
    <lineage>
        <taxon>Bacteria</taxon>
        <taxon>Pseudomonadati</taxon>
        <taxon>Campylobacterota</taxon>
        <taxon>Epsilonproteobacteria</taxon>
        <taxon>Campylobacterales</taxon>
        <taxon>Campylobacteraceae</taxon>
        <taxon>Campylobacter</taxon>
    </lineage>
</organism>
<dbReference type="GO" id="GO:0030288">
    <property type="term" value="C:outer membrane-bounded periplasmic space"/>
    <property type="evidence" value="ECO:0007669"/>
    <property type="project" value="TreeGrafter"/>
</dbReference>
<dbReference type="Pfam" id="PF13343">
    <property type="entry name" value="SBP_bac_6"/>
    <property type="match status" value="1"/>
</dbReference>
<accession>A0A381D7B1</accession>
<evidence type="ECO:0000313" key="3">
    <source>
        <dbReference type="EMBL" id="ARQ98508.1"/>
    </source>
</evidence>
<evidence type="ECO:0000256" key="2">
    <source>
        <dbReference type="ARBA" id="ARBA00022729"/>
    </source>
</evidence>
<reference evidence="3 4" key="1">
    <citation type="journal article" date="2017" name="Genome Biol. Evol.">
        <title>Comparative Genomic Analysis Identifies a Campylobacter Clade Deficient in Selenium Metabolism.</title>
        <authorList>
            <person name="Miller W.G."/>
            <person name="Yee E."/>
            <person name="Lopes B.S."/>
            <person name="Chapman M.H."/>
            <person name="Huynh S."/>
            <person name="Bono J.L."/>
            <person name="Parker C.T."/>
            <person name="Strachan N.J.C."/>
            <person name="Forbes K.J."/>
        </authorList>
    </citation>
    <scope>NUCLEOTIDE SEQUENCE [LARGE SCALE GENOMIC DNA]</scope>
    <source>
        <strain evidence="3 4">NCTC 13003</strain>
    </source>
</reference>
<dbReference type="Proteomes" id="UP000194309">
    <property type="component" value="Chromosome"/>
</dbReference>
<keyword evidence="4" id="KW-1185">Reference proteome</keyword>
<dbReference type="KEGG" id="cdev:CIGN_0184"/>
<evidence type="ECO:0000313" key="4">
    <source>
        <dbReference type="Proteomes" id="UP000194309"/>
    </source>
</evidence>
<dbReference type="PANTHER" id="PTHR30006:SF15">
    <property type="entry name" value="IRON-UTILIZATION PERIPLASMIC PROTEIN"/>
    <property type="match status" value="1"/>
</dbReference>
<protein>
    <submittedName>
        <fullName evidence="3">Iron(III) ABC transporter, periplasmic iron-binding protein</fullName>
    </submittedName>
</protein>
<dbReference type="InterPro" id="IPR026045">
    <property type="entry name" value="Ferric-bd"/>
</dbReference>
<dbReference type="Gene3D" id="3.40.190.10">
    <property type="entry name" value="Periplasmic binding protein-like II"/>
    <property type="match status" value="2"/>
</dbReference>
<sequence length="326" mass="36046">MKKLLLTAAFACMALANEINLYSGKGLDPKLANMFESQTGIKINIIKDKEQMAKMNAPDSKADLFMGMDVSTFAKLQNDSKLAPAKSKIIDSIVPANLKDENNEWIGLSKRARVIVYNKKAIDPKLIQNYEDLAKPELKGKLLMRTSNVSFNRSLLAFIIANDGEDKAKEWAKGTLNNLARDPKGGDREQARGVYEGIGAVGVMNSYYIITLLNSKKQSDQETAKSLGVIFPNQDGRGTHINITGIALLKSSQNKDAAIKFIEFMLSKEAQEILVSTSHEYPVNKDAKPSKEIAALGKFKEDSISLNKVANELENAQKIYKELGWK</sequence>
<evidence type="ECO:0000256" key="1">
    <source>
        <dbReference type="ARBA" id="ARBA00008520"/>
    </source>
</evidence>